<organism evidence="3 5">
    <name type="scientific">Duganella violaceipulchra</name>
    <dbReference type="NCBI Taxonomy" id="2849652"/>
    <lineage>
        <taxon>Bacteria</taxon>
        <taxon>Pseudomonadati</taxon>
        <taxon>Pseudomonadota</taxon>
        <taxon>Betaproteobacteria</taxon>
        <taxon>Burkholderiales</taxon>
        <taxon>Oxalobacteraceae</taxon>
        <taxon>Telluria group</taxon>
        <taxon>Duganella</taxon>
    </lineage>
</organism>
<dbReference type="Proteomes" id="UP001162889">
    <property type="component" value="Unassembled WGS sequence"/>
</dbReference>
<proteinExistence type="predicted"/>
<dbReference type="EMBL" id="JALJZU010000003">
    <property type="protein sequence ID" value="MCP2007956.1"/>
    <property type="molecule type" value="Genomic_DNA"/>
</dbReference>
<evidence type="ECO:0000313" key="3">
    <source>
        <dbReference type="EMBL" id="MBV6322874.1"/>
    </source>
</evidence>
<dbReference type="PROSITE" id="PS51257">
    <property type="entry name" value="PROKAR_LIPOPROTEIN"/>
    <property type="match status" value="1"/>
</dbReference>
<feature type="signal peptide" evidence="2">
    <location>
        <begin position="1"/>
        <end position="22"/>
    </location>
</feature>
<reference evidence="3" key="1">
    <citation type="submission" date="2021-07" db="EMBL/GenBank/DDBJ databases">
        <title>Characterization of violacein-producing bacteria and related species.</title>
        <authorList>
            <person name="Wilson H.S."/>
            <person name="De Leon M.E."/>
        </authorList>
    </citation>
    <scope>NUCLEOTIDE SEQUENCE</scope>
    <source>
        <strain evidence="3">HSC-15S17</strain>
    </source>
</reference>
<reference evidence="4" key="2">
    <citation type="submission" date="2022-03" db="EMBL/GenBank/DDBJ databases">
        <title>Genome Encyclopedia of Bacteria and Archaea VI: Functional Genomics of Type Strains.</title>
        <authorList>
            <person name="Whitman W."/>
        </authorList>
    </citation>
    <scope>NUCLEOTIDE SEQUENCE</scope>
    <source>
        <strain evidence="4">HSC-15S17</strain>
    </source>
</reference>
<feature type="compositionally biased region" description="Basic and acidic residues" evidence="1">
    <location>
        <begin position="165"/>
        <end position="174"/>
    </location>
</feature>
<protein>
    <submittedName>
        <fullName evidence="3">Uncharacterized protein</fullName>
    </submittedName>
</protein>
<dbReference type="EMBL" id="JAHTGR010000009">
    <property type="protein sequence ID" value="MBV6322874.1"/>
    <property type="molecule type" value="Genomic_DNA"/>
</dbReference>
<gene>
    <name evidence="3" type="ORF">KVP70_18240</name>
    <name evidence="4" type="ORF">L1274_001656</name>
</gene>
<keyword evidence="6" id="KW-1185">Reference proteome</keyword>
<evidence type="ECO:0000313" key="4">
    <source>
        <dbReference type="EMBL" id="MCP2007956.1"/>
    </source>
</evidence>
<name>A0AA41H908_9BURK</name>
<sequence length="174" mass="18720">MTKNKFVLAAVLSASLALSALTACTAAESGNGDTAADQAVIASYNTQLFSLLMNKKSLVDGKNHYQKEFDLAFDSLLAKSALAKSTKLAVPLKKRLLSGPQPEPAVVQDKHSGRQYVYYEACQAHACDETNLALLYAPVSKTMLARLHLDGKDEYLGDPSPAEKTLLDHPKNAP</sequence>
<evidence type="ECO:0000313" key="5">
    <source>
        <dbReference type="Proteomes" id="UP001155901"/>
    </source>
</evidence>
<feature type="region of interest" description="Disordered" evidence="1">
    <location>
        <begin position="155"/>
        <end position="174"/>
    </location>
</feature>
<feature type="chain" id="PRO_5041283631" evidence="2">
    <location>
        <begin position="23"/>
        <end position="174"/>
    </location>
</feature>
<dbReference type="AlphaFoldDB" id="A0AA41H908"/>
<evidence type="ECO:0000256" key="2">
    <source>
        <dbReference type="SAM" id="SignalP"/>
    </source>
</evidence>
<dbReference type="Proteomes" id="UP001155901">
    <property type="component" value="Unassembled WGS sequence"/>
</dbReference>
<evidence type="ECO:0000256" key="1">
    <source>
        <dbReference type="SAM" id="MobiDB-lite"/>
    </source>
</evidence>
<accession>A0AA41H908</accession>
<dbReference type="RefSeq" id="WP_217943616.1">
    <property type="nucleotide sequence ID" value="NZ_JAHTGR010000009.1"/>
</dbReference>
<keyword evidence="2" id="KW-0732">Signal</keyword>
<comment type="caution">
    <text evidence="3">The sequence shown here is derived from an EMBL/GenBank/DDBJ whole genome shotgun (WGS) entry which is preliminary data.</text>
</comment>
<evidence type="ECO:0000313" key="6">
    <source>
        <dbReference type="Proteomes" id="UP001162889"/>
    </source>
</evidence>